<evidence type="ECO:0000256" key="1">
    <source>
        <dbReference type="SAM" id="MobiDB-lite"/>
    </source>
</evidence>
<reference evidence="3" key="1">
    <citation type="submission" date="2020-04" db="EMBL/GenBank/DDBJ databases">
        <authorList>
            <person name="Chiriac C."/>
            <person name="Salcher M."/>
            <person name="Ghai R."/>
            <person name="Kavagutti S V."/>
        </authorList>
    </citation>
    <scope>NUCLEOTIDE SEQUENCE</scope>
</reference>
<feature type="compositionally biased region" description="Gly residues" evidence="1">
    <location>
        <begin position="118"/>
        <end position="132"/>
    </location>
</feature>
<accession>A0A6J5NRW9</accession>
<gene>
    <name evidence="3" type="ORF">UFOVP761_39</name>
</gene>
<dbReference type="InterPro" id="IPR049304">
    <property type="entry name" value="Gly_rich_dom"/>
</dbReference>
<evidence type="ECO:0000259" key="2">
    <source>
        <dbReference type="Pfam" id="PF21722"/>
    </source>
</evidence>
<dbReference type="EMBL" id="LR796718">
    <property type="protein sequence ID" value="CAB4161683.1"/>
    <property type="molecule type" value="Genomic_DNA"/>
</dbReference>
<sequence>MSGILAGVLVNSSATPGTFDYGTAGTGTLIIPSGYTTCTVQVWGGGGGGGRGGAFGAFGGGGGAGGYSKSSLTVTGAGGQTILYTVGAGGIANGGAGGLSNAYAGTFTMTAMTGNGGNGGTPGVDGTGGTATGGTVTNTTGASGSTGGGGGGTAGDGGLTAGAGGDGGDGAEVGPPYIPATNGLPGDVGRVRFVFS</sequence>
<proteinExistence type="predicted"/>
<feature type="domain" description="Glycine-rich" evidence="2">
    <location>
        <begin position="24"/>
        <end position="170"/>
    </location>
</feature>
<feature type="region of interest" description="Disordered" evidence="1">
    <location>
        <begin position="118"/>
        <end position="172"/>
    </location>
</feature>
<evidence type="ECO:0000313" key="3">
    <source>
        <dbReference type="EMBL" id="CAB4161683.1"/>
    </source>
</evidence>
<feature type="compositionally biased region" description="Gly residues" evidence="1">
    <location>
        <begin position="144"/>
        <end position="171"/>
    </location>
</feature>
<dbReference type="Pfam" id="PF21722">
    <property type="entry name" value="Gly_rich_2"/>
    <property type="match status" value="1"/>
</dbReference>
<protein>
    <recommendedName>
        <fullName evidence="2">Glycine-rich domain-containing protein</fullName>
    </recommendedName>
</protein>
<feature type="compositionally biased region" description="Low complexity" evidence="1">
    <location>
        <begin position="133"/>
        <end position="143"/>
    </location>
</feature>
<name>A0A6J5NRW9_9CAUD</name>
<organism evidence="3">
    <name type="scientific">uncultured Caudovirales phage</name>
    <dbReference type="NCBI Taxonomy" id="2100421"/>
    <lineage>
        <taxon>Viruses</taxon>
        <taxon>Duplodnaviria</taxon>
        <taxon>Heunggongvirae</taxon>
        <taxon>Uroviricota</taxon>
        <taxon>Caudoviricetes</taxon>
        <taxon>Peduoviridae</taxon>
        <taxon>Maltschvirus</taxon>
        <taxon>Maltschvirus maltsch</taxon>
    </lineage>
</organism>